<organism evidence="1 2">
    <name type="scientific">Candidula unifasciata</name>
    <dbReference type="NCBI Taxonomy" id="100452"/>
    <lineage>
        <taxon>Eukaryota</taxon>
        <taxon>Metazoa</taxon>
        <taxon>Spiralia</taxon>
        <taxon>Lophotrochozoa</taxon>
        <taxon>Mollusca</taxon>
        <taxon>Gastropoda</taxon>
        <taxon>Heterobranchia</taxon>
        <taxon>Euthyneura</taxon>
        <taxon>Panpulmonata</taxon>
        <taxon>Eupulmonata</taxon>
        <taxon>Stylommatophora</taxon>
        <taxon>Helicina</taxon>
        <taxon>Helicoidea</taxon>
        <taxon>Geomitridae</taxon>
        <taxon>Candidula</taxon>
    </lineage>
</organism>
<keyword evidence="2" id="KW-1185">Reference proteome</keyword>
<sequence>KFFEDLDEWQQFFAQIKQAGCYEGVELHGLEFDQMSKRLETVALSSTFRQNRLDYVHA</sequence>
<name>A0A8S3ZYL2_9EUPU</name>
<protein>
    <submittedName>
        <fullName evidence="1">Uncharacterized protein</fullName>
    </submittedName>
</protein>
<dbReference type="EMBL" id="CAJHNH020007601">
    <property type="protein sequence ID" value="CAG5134807.1"/>
    <property type="molecule type" value="Genomic_DNA"/>
</dbReference>
<feature type="non-terminal residue" evidence="1">
    <location>
        <position position="1"/>
    </location>
</feature>
<dbReference type="AlphaFoldDB" id="A0A8S3ZYL2"/>
<proteinExistence type="predicted"/>
<evidence type="ECO:0000313" key="1">
    <source>
        <dbReference type="EMBL" id="CAG5134807.1"/>
    </source>
</evidence>
<reference evidence="1" key="1">
    <citation type="submission" date="2021-04" db="EMBL/GenBank/DDBJ databases">
        <authorList>
            <consortium name="Molecular Ecology Group"/>
        </authorList>
    </citation>
    <scope>NUCLEOTIDE SEQUENCE</scope>
</reference>
<dbReference type="Proteomes" id="UP000678393">
    <property type="component" value="Unassembled WGS sequence"/>
</dbReference>
<evidence type="ECO:0000313" key="2">
    <source>
        <dbReference type="Proteomes" id="UP000678393"/>
    </source>
</evidence>
<comment type="caution">
    <text evidence="1">The sequence shown here is derived from an EMBL/GenBank/DDBJ whole genome shotgun (WGS) entry which is preliminary data.</text>
</comment>
<gene>
    <name evidence="1" type="ORF">CUNI_LOCUS20365</name>
</gene>
<accession>A0A8S3ZYL2</accession>
<dbReference type="OrthoDB" id="18740at2759"/>
<feature type="non-terminal residue" evidence="1">
    <location>
        <position position="58"/>
    </location>
</feature>